<evidence type="ECO:0000313" key="2">
    <source>
        <dbReference type="EMBL" id="MBA0826681.1"/>
    </source>
</evidence>
<feature type="compositionally biased region" description="Basic and acidic residues" evidence="1">
    <location>
        <begin position="61"/>
        <end position="71"/>
    </location>
</feature>
<name>A0A7J9IX10_9ROSI</name>
<gene>
    <name evidence="2" type="ORF">Goarm_011507</name>
</gene>
<dbReference type="EMBL" id="JABFAE010000004">
    <property type="protein sequence ID" value="MBA0826681.1"/>
    <property type="molecule type" value="Genomic_DNA"/>
</dbReference>
<protein>
    <submittedName>
        <fullName evidence="2">Uncharacterized protein</fullName>
    </submittedName>
</protein>
<comment type="caution">
    <text evidence="2">The sequence shown here is derived from an EMBL/GenBank/DDBJ whole genome shotgun (WGS) entry which is preliminary data.</text>
</comment>
<feature type="non-terminal residue" evidence="2">
    <location>
        <position position="86"/>
    </location>
</feature>
<reference evidence="2 3" key="1">
    <citation type="journal article" date="2019" name="Genome Biol. Evol.">
        <title>Insights into the evolution of the New World diploid cottons (Gossypium, subgenus Houzingenia) based on genome sequencing.</title>
        <authorList>
            <person name="Grover C.E."/>
            <person name="Arick M.A. 2nd"/>
            <person name="Thrash A."/>
            <person name="Conover J.L."/>
            <person name="Sanders W.S."/>
            <person name="Peterson D.G."/>
            <person name="Frelichowski J.E."/>
            <person name="Scheffler J.A."/>
            <person name="Scheffler B.E."/>
            <person name="Wendel J.F."/>
        </authorList>
    </citation>
    <scope>NUCLEOTIDE SEQUENCE [LARGE SCALE GENOMIC DNA]</scope>
    <source>
        <strain evidence="2">6</strain>
        <tissue evidence="2">Leaf</tissue>
    </source>
</reference>
<organism evidence="2 3">
    <name type="scientific">Gossypium armourianum</name>
    <dbReference type="NCBI Taxonomy" id="34283"/>
    <lineage>
        <taxon>Eukaryota</taxon>
        <taxon>Viridiplantae</taxon>
        <taxon>Streptophyta</taxon>
        <taxon>Embryophyta</taxon>
        <taxon>Tracheophyta</taxon>
        <taxon>Spermatophyta</taxon>
        <taxon>Magnoliopsida</taxon>
        <taxon>eudicotyledons</taxon>
        <taxon>Gunneridae</taxon>
        <taxon>Pentapetalae</taxon>
        <taxon>rosids</taxon>
        <taxon>malvids</taxon>
        <taxon>Malvales</taxon>
        <taxon>Malvaceae</taxon>
        <taxon>Malvoideae</taxon>
        <taxon>Gossypium</taxon>
    </lineage>
</organism>
<evidence type="ECO:0000256" key="1">
    <source>
        <dbReference type="SAM" id="MobiDB-lite"/>
    </source>
</evidence>
<feature type="non-terminal residue" evidence="2">
    <location>
        <position position="1"/>
    </location>
</feature>
<accession>A0A7J9IX10</accession>
<keyword evidence="3" id="KW-1185">Reference proteome</keyword>
<feature type="region of interest" description="Disordered" evidence="1">
    <location>
        <begin position="11"/>
        <end position="86"/>
    </location>
</feature>
<feature type="compositionally biased region" description="Basic and acidic residues" evidence="1">
    <location>
        <begin position="17"/>
        <end position="48"/>
    </location>
</feature>
<proteinExistence type="predicted"/>
<evidence type="ECO:0000313" key="3">
    <source>
        <dbReference type="Proteomes" id="UP000593575"/>
    </source>
</evidence>
<sequence length="86" mass="9540">VRYLILIDDSASNNGPELKRGKARCEISAETPKDDPDLPIDSHLRKEGFSGSKGGLGHHVMNADKKERRQEGTPTRRAATERSAWL</sequence>
<dbReference type="AlphaFoldDB" id="A0A7J9IX10"/>
<dbReference type="Proteomes" id="UP000593575">
    <property type="component" value="Unassembled WGS sequence"/>
</dbReference>